<evidence type="ECO:0000259" key="11">
    <source>
        <dbReference type="Pfam" id="PF00006"/>
    </source>
</evidence>
<comment type="function">
    <text evidence="1">Mitochondrial membrane ATP synthase (F(1)F(0) ATP synthase or Complex V) produces ATP from ADP in the presence of a proton gradient across the membrane which is generated by electron transport complexes of the respiratory chain. F-type ATPases consist of two structural domains, F(1) - containing the extramembraneous catalytic core, and F(0) - containing the membrane proton channel, linked together by a central stalk and a peripheral stalk. During catalysis, ATP synthesis in the catalytic domain of F(1) is coupled via a rotary mechanism of the central stalk subunits to proton translocation. Subunits alpha and beta form the catalytic core in F(1). Rotation of the central stalk against the surrounding alpha(3)beta(3) subunits leads to hydrolysis of ATP in three separate catalytic sites on the beta subunits.</text>
</comment>
<keyword evidence="4" id="KW-0813">Transport</keyword>
<dbReference type="GO" id="GO:0005739">
    <property type="term" value="C:mitochondrion"/>
    <property type="evidence" value="ECO:0007669"/>
    <property type="project" value="GOC"/>
</dbReference>
<keyword evidence="13" id="KW-1185">Reference proteome</keyword>
<dbReference type="EMBL" id="JAKUCV010002423">
    <property type="protein sequence ID" value="KAJ4842700.1"/>
    <property type="molecule type" value="Genomic_DNA"/>
</dbReference>
<evidence type="ECO:0000256" key="2">
    <source>
        <dbReference type="ARBA" id="ARBA00008936"/>
    </source>
</evidence>
<comment type="similarity">
    <text evidence="2">Belongs to the ATPase alpha/beta chains family.</text>
</comment>
<comment type="caution">
    <text evidence="12">The sequence shown here is derived from an EMBL/GenBank/DDBJ whole genome shotgun (WGS) entry which is preliminary data.</text>
</comment>
<evidence type="ECO:0000313" key="13">
    <source>
        <dbReference type="Proteomes" id="UP001141552"/>
    </source>
</evidence>
<protein>
    <recommendedName>
        <fullName evidence="3">H(+)-transporting two-sector ATPase</fullName>
        <ecNumber evidence="3">7.1.2.2</ecNumber>
    </recommendedName>
</protein>
<dbReference type="InterPro" id="IPR000194">
    <property type="entry name" value="ATPase_F1/V1/A1_a/bsu_nucl-bd"/>
</dbReference>
<reference evidence="12" key="1">
    <citation type="submission" date="2022-02" db="EMBL/GenBank/DDBJ databases">
        <authorList>
            <person name="Henning P.M."/>
            <person name="McCubbin A.G."/>
            <person name="Shore J.S."/>
        </authorList>
    </citation>
    <scope>NUCLEOTIDE SEQUENCE</scope>
    <source>
        <strain evidence="12">F60SS</strain>
        <tissue evidence="12">Leaves</tissue>
    </source>
</reference>
<dbReference type="GO" id="GO:0009535">
    <property type="term" value="C:chloroplast thylakoid membrane"/>
    <property type="evidence" value="ECO:0007669"/>
    <property type="project" value="TreeGrafter"/>
</dbReference>
<evidence type="ECO:0000256" key="7">
    <source>
        <dbReference type="ARBA" id="ARBA00022840"/>
    </source>
</evidence>
<comment type="catalytic activity">
    <reaction evidence="10">
        <text>ATP + H2O + 4 H(+)(in) = ADP + phosphate + 5 H(+)(out)</text>
        <dbReference type="Rhea" id="RHEA:57720"/>
        <dbReference type="ChEBI" id="CHEBI:15377"/>
        <dbReference type="ChEBI" id="CHEBI:15378"/>
        <dbReference type="ChEBI" id="CHEBI:30616"/>
        <dbReference type="ChEBI" id="CHEBI:43474"/>
        <dbReference type="ChEBI" id="CHEBI:456216"/>
        <dbReference type="EC" id="7.1.2.2"/>
    </reaction>
</comment>
<keyword evidence="5" id="KW-0547">Nucleotide-binding</keyword>
<feature type="domain" description="ATPase F1/V1/A1 complex alpha/beta subunit nucleotide-binding" evidence="11">
    <location>
        <begin position="190"/>
        <end position="256"/>
    </location>
</feature>
<evidence type="ECO:0000256" key="1">
    <source>
        <dbReference type="ARBA" id="ARBA00003086"/>
    </source>
</evidence>
<gene>
    <name evidence="12" type="ORF">Tsubulata_021362</name>
</gene>
<dbReference type="EC" id="7.1.2.2" evidence="3"/>
<dbReference type="OrthoDB" id="14523at2759"/>
<dbReference type="SUPFAM" id="SSF52540">
    <property type="entry name" value="P-loop containing nucleoside triphosphate hydrolases"/>
    <property type="match status" value="1"/>
</dbReference>
<dbReference type="PANTHER" id="PTHR15184:SF76">
    <property type="entry name" value="ATP SYNTHASE SUBUNIT BETA, CHLOROPLASTIC"/>
    <property type="match status" value="1"/>
</dbReference>
<evidence type="ECO:0000256" key="10">
    <source>
        <dbReference type="ARBA" id="ARBA00048383"/>
    </source>
</evidence>
<dbReference type="GO" id="GO:0042776">
    <property type="term" value="P:proton motive force-driven mitochondrial ATP synthesis"/>
    <property type="evidence" value="ECO:0007669"/>
    <property type="project" value="TreeGrafter"/>
</dbReference>
<dbReference type="Proteomes" id="UP001141552">
    <property type="component" value="Unassembled WGS sequence"/>
</dbReference>
<keyword evidence="6" id="KW-0375">Hydrogen ion transport</keyword>
<dbReference type="InterPro" id="IPR020003">
    <property type="entry name" value="ATPase_a/bsu_AS"/>
</dbReference>
<evidence type="ECO:0000256" key="4">
    <source>
        <dbReference type="ARBA" id="ARBA00022448"/>
    </source>
</evidence>
<organism evidence="12 13">
    <name type="scientific">Turnera subulata</name>
    <dbReference type="NCBI Taxonomy" id="218843"/>
    <lineage>
        <taxon>Eukaryota</taxon>
        <taxon>Viridiplantae</taxon>
        <taxon>Streptophyta</taxon>
        <taxon>Embryophyta</taxon>
        <taxon>Tracheophyta</taxon>
        <taxon>Spermatophyta</taxon>
        <taxon>Magnoliopsida</taxon>
        <taxon>eudicotyledons</taxon>
        <taxon>Gunneridae</taxon>
        <taxon>Pentapetalae</taxon>
        <taxon>rosids</taxon>
        <taxon>fabids</taxon>
        <taxon>Malpighiales</taxon>
        <taxon>Passifloraceae</taxon>
        <taxon>Turnera</taxon>
    </lineage>
</organism>
<feature type="domain" description="ATPase F1/V1/A1 complex alpha/beta subunit nucleotide-binding" evidence="11">
    <location>
        <begin position="74"/>
        <end position="165"/>
    </location>
</feature>
<reference evidence="12" key="2">
    <citation type="journal article" date="2023" name="Plants (Basel)">
        <title>Annotation of the Turnera subulata (Passifloraceae) Draft Genome Reveals the S-Locus Evolved after the Divergence of Turneroideae from Passifloroideae in a Stepwise Manner.</title>
        <authorList>
            <person name="Henning P.M."/>
            <person name="Roalson E.H."/>
            <person name="Mir W."/>
            <person name="McCubbin A.G."/>
            <person name="Shore J.S."/>
        </authorList>
    </citation>
    <scope>NUCLEOTIDE SEQUENCE</scope>
    <source>
        <strain evidence="12">F60SS</strain>
    </source>
</reference>
<name>A0A9Q0JJA0_9ROSI</name>
<evidence type="ECO:0000256" key="6">
    <source>
        <dbReference type="ARBA" id="ARBA00022781"/>
    </source>
</evidence>
<dbReference type="PROSITE" id="PS00152">
    <property type="entry name" value="ATPASE_ALPHA_BETA"/>
    <property type="match status" value="1"/>
</dbReference>
<dbReference type="AlphaFoldDB" id="A0A9Q0JJA0"/>
<dbReference type="PANTHER" id="PTHR15184">
    <property type="entry name" value="ATP SYNTHASE"/>
    <property type="match status" value="1"/>
</dbReference>
<keyword evidence="8" id="KW-1278">Translocase</keyword>
<evidence type="ECO:0000256" key="9">
    <source>
        <dbReference type="ARBA" id="ARBA00023065"/>
    </source>
</evidence>
<accession>A0A9Q0JJA0</accession>
<evidence type="ECO:0000256" key="5">
    <source>
        <dbReference type="ARBA" id="ARBA00022741"/>
    </source>
</evidence>
<evidence type="ECO:0000313" key="12">
    <source>
        <dbReference type="EMBL" id="KAJ4842700.1"/>
    </source>
</evidence>
<evidence type="ECO:0000256" key="8">
    <source>
        <dbReference type="ARBA" id="ARBA00022967"/>
    </source>
</evidence>
<keyword evidence="9" id="KW-0406">Ion transport</keyword>
<dbReference type="Gene3D" id="3.40.50.12240">
    <property type="match status" value="2"/>
</dbReference>
<dbReference type="Pfam" id="PF00006">
    <property type="entry name" value="ATP-synt_ab"/>
    <property type="match status" value="2"/>
</dbReference>
<dbReference type="GO" id="GO:0046933">
    <property type="term" value="F:proton-transporting ATP synthase activity, rotational mechanism"/>
    <property type="evidence" value="ECO:0007669"/>
    <property type="project" value="TreeGrafter"/>
</dbReference>
<dbReference type="GO" id="GO:0005524">
    <property type="term" value="F:ATP binding"/>
    <property type="evidence" value="ECO:0007669"/>
    <property type="project" value="UniProtKB-KW"/>
</dbReference>
<sequence length="279" mass="30054">MSATDGLTRGIQVIDTGAALSVPVGEVTLGRIFNMLVEPVDDLGPVDTRTSSPIHRSAPAFIQLDTKLSIFETGIKVVDLLAPYRHGGKIGLFEGAGVGKTVLIMELINNIAKAHGGVSVFAGVSERTREGNDLYMEMKDSGVINADNITQSKVALVYGQMNEPPEPGPRYLPYWVEFLPLWVINPPLVLKSLQERITSTQEGSITSIQAVYVPADDLTDPAPATTFAHLDATTVLSRGLAAKGIYPAVDPLDSTSTMLQRQIVGDEHYDTAQRVKQTL</sequence>
<evidence type="ECO:0000256" key="3">
    <source>
        <dbReference type="ARBA" id="ARBA00012473"/>
    </source>
</evidence>
<dbReference type="InterPro" id="IPR050053">
    <property type="entry name" value="ATPase_alpha/beta_chains"/>
</dbReference>
<proteinExistence type="inferred from homology"/>
<dbReference type="InterPro" id="IPR027417">
    <property type="entry name" value="P-loop_NTPase"/>
</dbReference>
<keyword evidence="7" id="KW-0067">ATP-binding</keyword>